<dbReference type="eggNOG" id="KOG0800">
    <property type="taxonomic scope" value="Eukaryota"/>
</dbReference>
<dbReference type="GO" id="GO:0061630">
    <property type="term" value="F:ubiquitin protein ligase activity"/>
    <property type="evidence" value="ECO:0007669"/>
    <property type="project" value="TreeGrafter"/>
</dbReference>
<evidence type="ECO:0000256" key="4">
    <source>
        <dbReference type="PROSITE-ProRule" id="PRU00175"/>
    </source>
</evidence>
<dbReference type="InterPro" id="IPR013083">
    <property type="entry name" value="Znf_RING/FYVE/PHD"/>
</dbReference>
<dbReference type="InParanoid" id="W2S7L6"/>
<dbReference type="SUPFAM" id="SSF57850">
    <property type="entry name" value="RING/U-box"/>
    <property type="match status" value="1"/>
</dbReference>
<dbReference type="GeneID" id="19977686"/>
<organism evidence="6 7">
    <name type="scientific">Cyphellophora europaea (strain CBS 101466)</name>
    <name type="common">Phialophora europaea</name>
    <dbReference type="NCBI Taxonomy" id="1220924"/>
    <lineage>
        <taxon>Eukaryota</taxon>
        <taxon>Fungi</taxon>
        <taxon>Dikarya</taxon>
        <taxon>Ascomycota</taxon>
        <taxon>Pezizomycotina</taxon>
        <taxon>Eurotiomycetes</taxon>
        <taxon>Chaetothyriomycetidae</taxon>
        <taxon>Chaetothyriales</taxon>
        <taxon>Cyphellophoraceae</taxon>
        <taxon>Cyphellophora</taxon>
    </lineage>
</organism>
<proteinExistence type="predicted"/>
<keyword evidence="1" id="KW-0479">Metal-binding</keyword>
<evidence type="ECO:0000256" key="1">
    <source>
        <dbReference type="ARBA" id="ARBA00022723"/>
    </source>
</evidence>
<dbReference type="STRING" id="1220924.W2S7L6"/>
<evidence type="ECO:0000256" key="2">
    <source>
        <dbReference type="ARBA" id="ARBA00022771"/>
    </source>
</evidence>
<dbReference type="VEuPathDB" id="FungiDB:HMPREF1541_10347"/>
<gene>
    <name evidence="6" type="ORF">HMPREF1541_10347</name>
</gene>
<dbReference type="SMART" id="SM00184">
    <property type="entry name" value="RING"/>
    <property type="match status" value="1"/>
</dbReference>
<name>W2S7L6_CYPE1</name>
<feature type="domain" description="RING-type" evidence="5">
    <location>
        <begin position="52"/>
        <end position="93"/>
    </location>
</feature>
<dbReference type="InterPro" id="IPR001841">
    <property type="entry name" value="Znf_RING"/>
</dbReference>
<evidence type="ECO:0000313" key="7">
    <source>
        <dbReference type="Proteomes" id="UP000030752"/>
    </source>
</evidence>
<protein>
    <recommendedName>
        <fullName evidence="5">RING-type domain-containing protein</fullName>
    </recommendedName>
</protein>
<evidence type="ECO:0000259" key="5">
    <source>
        <dbReference type="PROSITE" id="PS50089"/>
    </source>
</evidence>
<dbReference type="RefSeq" id="XP_008713240.1">
    <property type="nucleotide sequence ID" value="XM_008715018.1"/>
</dbReference>
<dbReference type="PANTHER" id="PTHR45931">
    <property type="entry name" value="SI:CH211-59O9.10"/>
    <property type="match status" value="1"/>
</dbReference>
<dbReference type="OrthoDB" id="8062037at2759"/>
<dbReference type="GO" id="GO:0006511">
    <property type="term" value="P:ubiquitin-dependent protein catabolic process"/>
    <property type="evidence" value="ECO:0007669"/>
    <property type="project" value="TreeGrafter"/>
</dbReference>
<dbReference type="PROSITE" id="PS50089">
    <property type="entry name" value="ZF_RING_2"/>
    <property type="match status" value="1"/>
</dbReference>
<accession>W2S7L6</accession>
<evidence type="ECO:0000256" key="3">
    <source>
        <dbReference type="ARBA" id="ARBA00022833"/>
    </source>
</evidence>
<dbReference type="InterPro" id="IPR051834">
    <property type="entry name" value="RING_finger_E3_ligase"/>
</dbReference>
<keyword evidence="7" id="KW-1185">Reference proteome</keyword>
<dbReference type="HOGENOM" id="CLU_1019489_0_0_1"/>
<keyword evidence="3" id="KW-0862">Zinc</keyword>
<evidence type="ECO:0000313" key="6">
    <source>
        <dbReference type="EMBL" id="ETN44677.1"/>
    </source>
</evidence>
<dbReference type="Pfam" id="PF13639">
    <property type="entry name" value="zf-RING_2"/>
    <property type="match status" value="1"/>
</dbReference>
<dbReference type="EMBL" id="KB822714">
    <property type="protein sequence ID" value="ETN44677.1"/>
    <property type="molecule type" value="Genomic_DNA"/>
</dbReference>
<sequence length="273" mass="30963">MSRFRNQFLLTWNEDISNRTFQQGEPLPLEDIHLLVSDTTSLPYKDEESTQCSICYQTYQKAETMMVLRCTHTFHAVCLAQWFQRSHTCPKCRDDPGQDMPGPIDPACEGDVALYDSFRNTVWSTICAARDIRLRERRLRHGPEDELDSRVMATRYDVDAVARVLNYTRPSIRSRGSACANHFTLWPLMASARQRKDEAEGEYLARVAARVALTGGAADHEDNEDDPAVGAGEDQHAVNDAAEGYNGALVNEDADQHAHLTDYEQSMLEFWND</sequence>
<dbReference type="Proteomes" id="UP000030752">
    <property type="component" value="Unassembled WGS sequence"/>
</dbReference>
<dbReference type="Gene3D" id="3.30.40.10">
    <property type="entry name" value="Zinc/RING finger domain, C3HC4 (zinc finger)"/>
    <property type="match status" value="1"/>
</dbReference>
<dbReference type="PANTHER" id="PTHR45931:SF3">
    <property type="entry name" value="RING ZINC FINGER-CONTAINING PROTEIN"/>
    <property type="match status" value="1"/>
</dbReference>
<reference evidence="6 7" key="1">
    <citation type="submission" date="2013-03" db="EMBL/GenBank/DDBJ databases">
        <title>The Genome Sequence of Phialophora europaea CBS 101466.</title>
        <authorList>
            <consortium name="The Broad Institute Genomics Platform"/>
            <person name="Cuomo C."/>
            <person name="de Hoog S."/>
            <person name="Gorbushina A."/>
            <person name="Walker B."/>
            <person name="Young S.K."/>
            <person name="Zeng Q."/>
            <person name="Gargeya S."/>
            <person name="Fitzgerald M."/>
            <person name="Haas B."/>
            <person name="Abouelleil A."/>
            <person name="Allen A.W."/>
            <person name="Alvarado L."/>
            <person name="Arachchi H.M."/>
            <person name="Berlin A.M."/>
            <person name="Chapman S.B."/>
            <person name="Gainer-Dewar J."/>
            <person name="Goldberg J."/>
            <person name="Griggs A."/>
            <person name="Gujja S."/>
            <person name="Hansen M."/>
            <person name="Howarth C."/>
            <person name="Imamovic A."/>
            <person name="Ireland A."/>
            <person name="Larimer J."/>
            <person name="McCowan C."/>
            <person name="Murphy C."/>
            <person name="Pearson M."/>
            <person name="Poon T.W."/>
            <person name="Priest M."/>
            <person name="Roberts A."/>
            <person name="Saif S."/>
            <person name="Shea T."/>
            <person name="Sisk P."/>
            <person name="Sykes S."/>
            <person name="Wortman J."/>
            <person name="Nusbaum C."/>
            <person name="Birren B."/>
        </authorList>
    </citation>
    <scope>NUCLEOTIDE SEQUENCE [LARGE SCALE GENOMIC DNA]</scope>
    <source>
        <strain evidence="6 7">CBS 101466</strain>
    </source>
</reference>
<dbReference type="GO" id="GO:0005634">
    <property type="term" value="C:nucleus"/>
    <property type="evidence" value="ECO:0007669"/>
    <property type="project" value="TreeGrafter"/>
</dbReference>
<dbReference type="GO" id="GO:0008270">
    <property type="term" value="F:zinc ion binding"/>
    <property type="evidence" value="ECO:0007669"/>
    <property type="project" value="UniProtKB-KW"/>
</dbReference>
<keyword evidence="2 4" id="KW-0863">Zinc-finger</keyword>
<dbReference type="AlphaFoldDB" id="W2S7L6"/>